<evidence type="ECO:0000259" key="1">
    <source>
        <dbReference type="PROSITE" id="PS51832"/>
    </source>
</evidence>
<dbReference type="SMART" id="SM00471">
    <property type="entry name" value="HDc"/>
    <property type="match status" value="1"/>
</dbReference>
<dbReference type="SUPFAM" id="SSF109604">
    <property type="entry name" value="HD-domain/PDEase-like"/>
    <property type="match status" value="2"/>
</dbReference>
<protein>
    <submittedName>
        <fullName evidence="2">GAF domain-containing protein</fullName>
    </submittedName>
</protein>
<reference evidence="2 3" key="1">
    <citation type="submission" date="2020-12" db="EMBL/GenBank/DDBJ databases">
        <title>Novel Thalassolituus-related marine hydrocarbonoclastic bacteria mediated algae-derived hydrocarbons mineralization in twilight zone of the northern South China Sea.</title>
        <authorList>
            <person name="Dong C."/>
        </authorList>
    </citation>
    <scope>NUCLEOTIDE SEQUENCE [LARGE SCALE GENOMIC DNA]</scope>
    <source>
        <strain evidence="2 3">IMCC1826</strain>
    </source>
</reference>
<dbReference type="PANTHER" id="PTHR43155">
    <property type="entry name" value="CYCLIC DI-GMP PHOSPHODIESTERASE PA4108-RELATED"/>
    <property type="match status" value="1"/>
</dbReference>
<comment type="caution">
    <text evidence="2">The sequence shown here is derived from an EMBL/GenBank/DDBJ whole genome shotgun (WGS) entry which is preliminary data.</text>
</comment>
<feature type="domain" description="HD-GYP" evidence="1">
    <location>
        <begin position="304"/>
        <end position="627"/>
    </location>
</feature>
<dbReference type="RefSeq" id="WP_225675826.1">
    <property type="nucleotide sequence ID" value="NZ_JAEDAH010000088.1"/>
</dbReference>
<dbReference type="InterPro" id="IPR029016">
    <property type="entry name" value="GAF-like_dom_sf"/>
</dbReference>
<dbReference type="SUPFAM" id="SSF55781">
    <property type="entry name" value="GAF domain-like"/>
    <property type="match status" value="1"/>
</dbReference>
<dbReference type="Gene3D" id="3.30.450.40">
    <property type="match status" value="1"/>
</dbReference>
<dbReference type="CDD" id="cd00077">
    <property type="entry name" value="HDc"/>
    <property type="match status" value="1"/>
</dbReference>
<dbReference type="SMART" id="SM00065">
    <property type="entry name" value="GAF"/>
    <property type="match status" value="1"/>
</dbReference>
<dbReference type="Pfam" id="PF01590">
    <property type="entry name" value="GAF"/>
    <property type="match status" value="1"/>
</dbReference>
<dbReference type="InterPro" id="IPR003018">
    <property type="entry name" value="GAF"/>
</dbReference>
<dbReference type="Pfam" id="PF01966">
    <property type="entry name" value="HD"/>
    <property type="match status" value="1"/>
</dbReference>
<gene>
    <name evidence="2" type="ORF">I9W95_13630</name>
</gene>
<proteinExistence type="predicted"/>
<dbReference type="PANTHER" id="PTHR43155:SF2">
    <property type="entry name" value="CYCLIC DI-GMP PHOSPHODIESTERASE PA4108"/>
    <property type="match status" value="1"/>
</dbReference>
<sequence>MARIPGCYCDQLPEQTLSQLSAVIQAGSLLPTDAETADIVILGRHSDFRADSDDAATLYLIEAGHPDTELANFLIPENFPPAFLRNALTQVIRHWQLQQQADSLNADSEFQQRQFERLMSIGIALSAEQDHQRLLALIVREAREFASCDAASIFLIEPGDDGREQLVFKLTQNDSVAFDVSEQRFPLDRTSLAGFAALSGEVLNFSDVYRLPQVSPYRFNKAFDLSTGYRTRSMLVIPMKRHDGRVVGVIQFINRKKNRQQKLTTAQLCKTETLAFDEPLVRLLETMASQAAVAIENNQLLEQINNLFEGFVRASVHAIEQRDPTTSGHSFRVADLTVALAEAVDSSRQHELASLRFSSEQMRELRYAALLHDFGKVGVREHVLVKARKLTPESWLRFQYRIELQRERVMNHFLRQRLALQREHRLSSEREEQLHQQEAQALQRLQAMKEAVTLANEPSVLGDDTFESLKALCEERFTDADGQDVPLLDDHDFLALAVRRGSLTDGERREIESHVSHTIRFLETIPWTTQLSSVPLIAGAHHEKLDGSGYPYGLKAADIPPGAKIMAICDIFDALTATDRPYKPAVPLEKALDIIVAESRNGKLDAAMTSVFTCLPLTAIVPSIRTL</sequence>
<dbReference type="PROSITE" id="PS51832">
    <property type="entry name" value="HD_GYP"/>
    <property type="match status" value="1"/>
</dbReference>
<dbReference type="Gene3D" id="1.10.3210.10">
    <property type="entry name" value="Hypothetical protein af1432"/>
    <property type="match status" value="2"/>
</dbReference>
<evidence type="ECO:0000313" key="3">
    <source>
        <dbReference type="Proteomes" id="UP000714380"/>
    </source>
</evidence>
<dbReference type="Pfam" id="PF13487">
    <property type="entry name" value="HD_5"/>
    <property type="match status" value="1"/>
</dbReference>
<dbReference type="InterPro" id="IPR037522">
    <property type="entry name" value="HD_GYP_dom"/>
</dbReference>
<keyword evidence="3" id="KW-1185">Reference proteome</keyword>
<evidence type="ECO:0000313" key="2">
    <source>
        <dbReference type="EMBL" id="MCA6064650.1"/>
    </source>
</evidence>
<dbReference type="InterPro" id="IPR003607">
    <property type="entry name" value="HD/PDEase_dom"/>
</dbReference>
<dbReference type="EMBL" id="JAEDAH010000088">
    <property type="protein sequence ID" value="MCA6064650.1"/>
    <property type="molecule type" value="Genomic_DNA"/>
</dbReference>
<organism evidence="2 3">
    <name type="scientific">Thalassolituus marinus</name>
    <dbReference type="NCBI Taxonomy" id="671053"/>
    <lineage>
        <taxon>Bacteria</taxon>
        <taxon>Pseudomonadati</taxon>
        <taxon>Pseudomonadota</taxon>
        <taxon>Gammaproteobacteria</taxon>
        <taxon>Oceanospirillales</taxon>
        <taxon>Oceanospirillaceae</taxon>
        <taxon>Thalassolituus</taxon>
    </lineage>
</organism>
<accession>A0ABS7ZVN7</accession>
<dbReference type="InterPro" id="IPR006674">
    <property type="entry name" value="HD_domain"/>
</dbReference>
<dbReference type="Proteomes" id="UP000714380">
    <property type="component" value="Unassembled WGS sequence"/>
</dbReference>
<name>A0ABS7ZVN7_9GAMM</name>